<evidence type="ECO:0000256" key="1">
    <source>
        <dbReference type="SAM" id="Phobius"/>
    </source>
</evidence>
<evidence type="ECO:0008006" key="4">
    <source>
        <dbReference type="Google" id="ProtNLM"/>
    </source>
</evidence>
<sequence>MAIEHGTYPYQLQKTGASSVDINRKNLDEAVDQGIISSQQSEALFQFLADKAESRPRFIFTHVLYYLGGLIAIGAMTLFMNLAWESFGGAGIFFIALAYAGVGLKLTHHFQQRELPIPAGLCATFVVCLTPLAIYGLQQWLGVWPDDSVYRDYHRYIQWHWLFMELGTLAVGVLVAWKYKYPFLIMPIALTLWYLTMDLTSVLTGGEMTWELRALVSLYSGLLVIGIAFWVDIRSRHTADYAFWLYLFGVVAFWGGLSAQESDSELSKFLYFCINLLMIGVGVLLVRRVFVIFGALGSCGYLGYLASNVFQDSVLFPVMLTAIGLGIIYLGVLWQRHEKAISQTVRARMPMALQELLESKDR</sequence>
<dbReference type="AlphaFoldDB" id="E4PJ96"/>
<feature type="transmembrane region" description="Helical" evidence="1">
    <location>
        <begin position="157"/>
        <end position="177"/>
    </location>
</feature>
<feature type="transmembrane region" description="Helical" evidence="1">
    <location>
        <begin position="291"/>
        <end position="310"/>
    </location>
</feature>
<dbReference type="EMBL" id="CP001978">
    <property type="protein sequence ID" value="ADP95915.1"/>
    <property type="molecule type" value="Genomic_DNA"/>
</dbReference>
<feature type="transmembrane region" description="Helical" evidence="1">
    <location>
        <begin position="212"/>
        <end position="231"/>
    </location>
</feature>
<feature type="transmembrane region" description="Helical" evidence="1">
    <location>
        <begin position="184"/>
        <end position="206"/>
    </location>
</feature>
<reference evidence="3" key="2">
    <citation type="submission" date="2010-02" db="EMBL/GenBank/DDBJ databases">
        <title>Complete genome sequence of Marinobacter adhaerens type strain (HP15).</title>
        <authorList>
            <person name="Gaerdes A.A.M."/>
            <person name="Kaeppel E."/>
            <person name="Shezad A."/>
            <person name="Seebah S."/>
            <person name="Teeling H."/>
            <person name="Yarza P."/>
            <person name="Gloeckner F.O."/>
            <person name="Ullrich M.S."/>
        </authorList>
    </citation>
    <scope>NUCLEOTIDE SEQUENCE [LARGE SCALE GENOMIC DNA]</scope>
    <source>
        <strain evidence="3">DSM 23420 / HP15</strain>
    </source>
</reference>
<keyword evidence="1" id="KW-0472">Membrane</keyword>
<gene>
    <name evidence="2" type="ordered locus">HP15_151</name>
</gene>
<feature type="transmembrane region" description="Helical" evidence="1">
    <location>
        <begin position="90"/>
        <end position="107"/>
    </location>
</feature>
<dbReference type="eggNOG" id="ENOG502Z7N0">
    <property type="taxonomic scope" value="Bacteria"/>
</dbReference>
<dbReference type="STRING" id="225937.HP15_151"/>
<dbReference type="HOGENOM" id="CLU_058682_0_0_6"/>
<dbReference type="Proteomes" id="UP000007077">
    <property type="component" value="Chromosome"/>
</dbReference>
<evidence type="ECO:0000313" key="2">
    <source>
        <dbReference type="EMBL" id="ADP95915.1"/>
    </source>
</evidence>
<dbReference type="KEGG" id="mad:HP15_151"/>
<feature type="transmembrane region" description="Helical" evidence="1">
    <location>
        <begin position="238"/>
        <end position="257"/>
    </location>
</feature>
<proteinExistence type="predicted"/>
<reference evidence="2 3" key="1">
    <citation type="journal article" date="2010" name="Stand. Genomic Sci.">
        <title>Complete genome sequence of Marinobacter adhaerens type strain (HP15), a diatom-interacting marine microorganism.</title>
        <authorList>
            <person name="Gardes A."/>
            <person name="Kaeppel E."/>
            <person name="Shehzad A."/>
            <person name="Seebah S."/>
            <person name="Teeling H."/>
            <person name="Yarza P."/>
            <person name="Glockner F.O."/>
            <person name="Grossart H.P."/>
            <person name="Ullrich M.S."/>
        </authorList>
    </citation>
    <scope>NUCLEOTIDE SEQUENCE [LARGE SCALE GENOMIC DNA]</scope>
    <source>
        <strain evidence="3">DSM 23420 / HP15</strain>
    </source>
</reference>
<dbReference type="PATRIC" id="fig|225937.3.peg.149"/>
<accession>E4PJ96</accession>
<feature type="transmembrane region" description="Helical" evidence="1">
    <location>
        <begin position="269"/>
        <end position="286"/>
    </location>
</feature>
<organism evidence="2 3">
    <name type="scientific">Marinobacter adhaerens (strain DSM 23420 / HP15)</name>
    <dbReference type="NCBI Taxonomy" id="225937"/>
    <lineage>
        <taxon>Bacteria</taxon>
        <taxon>Pseudomonadati</taxon>
        <taxon>Pseudomonadota</taxon>
        <taxon>Gammaproteobacteria</taxon>
        <taxon>Pseudomonadales</taxon>
        <taxon>Marinobacteraceae</taxon>
        <taxon>Marinobacter</taxon>
    </lineage>
</organism>
<keyword evidence="1" id="KW-1133">Transmembrane helix</keyword>
<feature type="transmembrane region" description="Helical" evidence="1">
    <location>
        <begin position="119"/>
        <end position="137"/>
    </location>
</feature>
<protein>
    <recommendedName>
        <fullName evidence="4">DUF2157 domain-containing protein</fullName>
    </recommendedName>
</protein>
<feature type="transmembrane region" description="Helical" evidence="1">
    <location>
        <begin position="316"/>
        <end position="334"/>
    </location>
</feature>
<dbReference type="RefSeq" id="WP_014575782.1">
    <property type="nucleotide sequence ID" value="NC_017506.1"/>
</dbReference>
<evidence type="ECO:0000313" key="3">
    <source>
        <dbReference type="Proteomes" id="UP000007077"/>
    </source>
</evidence>
<feature type="transmembrane region" description="Helical" evidence="1">
    <location>
        <begin position="63"/>
        <end position="84"/>
    </location>
</feature>
<keyword evidence="1" id="KW-0812">Transmembrane</keyword>
<dbReference type="GeneID" id="78558750"/>
<name>E4PJ96_MARAH</name>